<dbReference type="InterPro" id="IPR023395">
    <property type="entry name" value="MCP_dom_sf"/>
</dbReference>
<evidence type="ECO:0000256" key="2">
    <source>
        <dbReference type="ARBA" id="ARBA00006375"/>
    </source>
</evidence>
<evidence type="ECO:0000313" key="12">
    <source>
        <dbReference type="Proteomes" id="UP000035740"/>
    </source>
</evidence>
<dbReference type="PROSITE" id="PS50920">
    <property type="entry name" value="SOLCAR"/>
    <property type="match status" value="2"/>
</dbReference>
<evidence type="ECO:0000256" key="3">
    <source>
        <dbReference type="ARBA" id="ARBA00022448"/>
    </source>
</evidence>
<keyword evidence="8 9" id="KW-0472">Membrane</keyword>
<keyword evidence="4 9" id="KW-0812">Transmembrane</keyword>
<dbReference type="Proteomes" id="UP000035740">
    <property type="component" value="Unassembled WGS sequence"/>
</dbReference>
<proteinExistence type="inferred from homology"/>
<feature type="repeat" description="Solcar" evidence="9">
    <location>
        <begin position="1"/>
        <end position="48"/>
    </location>
</feature>
<evidence type="ECO:0000256" key="10">
    <source>
        <dbReference type="RuleBase" id="RU000488"/>
    </source>
</evidence>
<feature type="non-terminal residue" evidence="11">
    <location>
        <position position="1"/>
    </location>
</feature>
<keyword evidence="7" id="KW-0496">Mitochondrion</keyword>
<dbReference type="InterPro" id="IPR018108">
    <property type="entry name" value="MCP_transmembrane"/>
</dbReference>
<dbReference type="EMBL" id="KQ107920">
    <property type="protein sequence ID" value="KMS65481.1"/>
    <property type="molecule type" value="Genomic_DNA"/>
</dbReference>
<organism evidence="11 12">
    <name type="scientific">Beta vulgaris subsp. vulgaris</name>
    <name type="common">Beet</name>
    <dbReference type="NCBI Taxonomy" id="3555"/>
    <lineage>
        <taxon>Eukaryota</taxon>
        <taxon>Viridiplantae</taxon>
        <taxon>Streptophyta</taxon>
        <taxon>Embryophyta</taxon>
        <taxon>Tracheophyta</taxon>
        <taxon>Spermatophyta</taxon>
        <taxon>Magnoliopsida</taxon>
        <taxon>eudicotyledons</taxon>
        <taxon>Gunneridae</taxon>
        <taxon>Pentapetalae</taxon>
        <taxon>Caryophyllales</taxon>
        <taxon>Chenopodiaceae</taxon>
        <taxon>Betoideae</taxon>
        <taxon>Beta</taxon>
    </lineage>
</organism>
<dbReference type="InterPro" id="IPR050567">
    <property type="entry name" value="Mitochondrial_Carrier"/>
</dbReference>
<dbReference type="GO" id="GO:0031966">
    <property type="term" value="C:mitochondrial membrane"/>
    <property type="evidence" value="ECO:0007669"/>
    <property type="project" value="UniProtKB-SubCell"/>
</dbReference>
<reference evidence="11 12" key="1">
    <citation type="journal article" date="2014" name="Nature">
        <title>The genome of the recently domesticated crop plant sugar beet (Beta vulgaris).</title>
        <authorList>
            <person name="Dohm J.C."/>
            <person name="Minoche A.E."/>
            <person name="Holtgrawe D."/>
            <person name="Capella-Gutierrez S."/>
            <person name="Zakrzewski F."/>
            <person name="Tafer H."/>
            <person name="Rupp O."/>
            <person name="Sorensen T.R."/>
            <person name="Stracke R."/>
            <person name="Reinhardt R."/>
            <person name="Goesmann A."/>
            <person name="Kraft T."/>
            <person name="Schulz B."/>
            <person name="Stadler P.F."/>
            <person name="Schmidt T."/>
            <person name="Gabaldon T."/>
            <person name="Lehrach H."/>
            <person name="Weisshaar B."/>
            <person name="Himmelbauer H."/>
        </authorList>
    </citation>
    <scope>NUCLEOTIDE SEQUENCE [LARGE SCALE GENOMIC DNA]</scope>
    <source>
        <tissue evidence="11">Taproot</tissue>
    </source>
</reference>
<evidence type="ECO:0000256" key="5">
    <source>
        <dbReference type="ARBA" id="ARBA00022737"/>
    </source>
</evidence>
<keyword evidence="6" id="KW-1133">Transmembrane helix</keyword>
<comment type="similarity">
    <text evidence="2 10">Belongs to the mitochondrial carrier (TC 2.A.29) family.</text>
</comment>
<evidence type="ECO:0000256" key="9">
    <source>
        <dbReference type="PROSITE-ProRule" id="PRU00282"/>
    </source>
</evidence>
<keyword evidence="3 10" id="KW-0813">Transport</keyword>
<evidence type="ECO:0000256" key="7">
    <source>
        <dbReference type="ARBA" id="ARBA00023128"/>
    </source>
</evidence>
<dbReference type="Gramene" id="KMS65481">
    <property type="protein sequence ID" value="KMS65481"/>
    <property type="gene ID" value="BVRB_035560"/>
</dbReference>
<feature type="repeat" description="Solcar" evidence="9">
    <location>
        <begin position="57"/>
        <end position="132"/>
    </location>
</feature>
<comment type="subcellular location">
    <subcellularLocation>
        <location evidence="1">Mitochondrion membrane</location>
        <topology evidence="1">Multi-pass membrane protein</topology>
    </subcellularLocation>
</comment>
<name>A0A0J7YPF3_BETVV</name>
<evidence type="ECO:0000313" key="11">
    <source>
        <dbReference type="EMBL" id="KMS65481.1"/>
    </source>
</evidence>
<dbReference type="GO" id="GO:0000064">
    <property type="term" value="F:L-ornithine transmembrane transporter activity"/>
    <property type="evidence" value="ECO:0007669"/>
    <property type="project" value="TreeGrafter"/>
</dbReference>
<dbReference type="eggNOG" id="KOG0763">
    <property type="taxonomic scope" value="Eukaryota"/>
</dbReference>
<protein>
    <submittedName>
        <fullName evidence="11">Uncharacterized protein</fullName>
    </submittedName>
</protein>
<evidence type="ECO:0000256" key="6">
    <source>
        <dbReference type="ARBA" id="ARBA00022989"/>
    </source>
</evidence>
<dbReference type="Gene3D" id="1.50.40.10">
    <property type="entry name" value="Mitochondrial carrier domain"/>
    <property type="match status" value="1"/>
</dbReference>
<sequence length="132" mass="14553">YHGTFDCLMRTIHEDGLRSVFRGLSSTLIREIPGSATYFIMYEVGVRAMCRDHPDQRGSIPIMLAGSLGGAGYWLAGYPADVIKSRQQTGHPGSFMRIANVIYRHEGLAAFFKGLSLTLFRAGNITLLCRGP</sequence>
<dbReference type="SUPFAM" id="SSF103506">
    <property type="entry name" value="Mitochondrial carrier"/>
    <property type="match status" value="1"/>
</dbReference>
<gene>
    <name evidence="11" type="ORF">BVRB_035560</name>
</gene>
<evidence type="ECO:0000256" key="8">
    <source>
        <dbReference type="ARBA" id="ARBA00023136"/>
    </source>
</evidence>
<dbReference type="AlphaFoldDB" id="A0A0J7YPF3"/>
<evidence type="ECO:0000256" key="1">
    <source>
        <dbReference type="ARBA" id="ARBA00004225"/>
    </source>
</evidence>
<dbReference type="PANTHER" id="PTHR45624">
    <property type="entry name" value="MITOCHONDRIAL BASIC AMINO ACIDS TRANSPORTER-RELATED"/>
    <property type="match status" value="1"/>
</dbReference>
<keyword evidence="5" id="KW-0677">Repeat</keyword>
<dbReference type="GO" id="GO:1990575">
    <property type="term" value="P:mitochondrial L-ornithine transmembrane transport"/>
    <property type="evidence" value="ECO:0007669"/>
    <property type="project" value="TreeGrafter"/>
</dbReference>
<dbReference type="OrthoDB" id="409586at2759"/>
<accession>A0A0J7YPF3</accession>
<dbReference type="PANTHER" id="PTHR45624:SF12">
    <property type="entry name" value="MITOCHONDRIAL ORNITHINE TRANSPORTER 1"/>
    <property type="match status" value="1"/>
</dbReference>
<evidence type="ECO:0000256" key="4">
    <source>
        <dbReference type="ARBA" id="ARBA00022692"/>
    </source>
</evidence>
<dbReference type="Pfam" id="PF00153">
    <property type="entry name" value="Mito_carr"/>
    <property type="match status" value="2"/>
</dbReference>
<keyword evidence="12" id="KW-1185">Reference proteome</keyword>